<sequence length="79" mass="9096">MIKFYLYSFVIIIVIVCLFVYFPPPPDSSFESTCCIRSDMFFSKSSTLLPISSSIYTHTHISVKGIHYGRNCIHNKLHC</sequence>
<dbReference type="InParanoid" id="A0A1X7VBP4"/>
<keyword evidence="1" id="KW-1133">Transmembrane helix</keyword>
<feature type="transmembrane region" description="Helical" evidence="1">
    <location>
        <begin position="5"/>
        <end position="22"/>
    </location>
</feature>
<evidence type="ECO:0000313" key="2">
    <source>
        <dbReference type="EnsemblMetazoa" id="Aqu2.1.37159_001"/>
    </source>
</evidence>
<dbReference type="AlphaFoldDB" id="A0A1X7VBP4"/>
<reference evidence="2" key="1">
    <citation type="submission" date="2017-05" db="UniProtKB">
        <authorList>
            <consortium name="EnsemblMetazoa"/>
        </authorList>
    </citation>
    <scope>IDENTIFICATION</scope>
</reference>
<dbReference type="EnsemblMetazoa" id="Aqu2.1.37159_001">
    <property type="protein sequence ID" value="Aqu2.1.37159_001"/>
    <property type="gene ID" value="Aqu2.1.37159"/>
</dbReference>
<keyword evidence="1" id="KW-0812">Transmembrane</keyword>
<organism evidence="2">
    <name type="scientific">Amphimedon queenslandica</name>
    <name type="common">Sponge</name>
    <dbReference type="NCBI Taxonomy" id="400682"/>
    <lineage>
        <taxon>Eukaryota</taxon>
        <taxon>Metazoa</taxon>
        <taxon>Porifera</taxon>
        <taxon>Demospongiae</taxon>
        <taxon>Heteroscleromorpha</taxon>
        <taxon>Haplosclerida</taxon>
        <taxon>Niphatidae</taxon>
        <taxon>Amphimedon</taxon>
    </lineage>
</organism>
<accession>A0A1X7VBP4</accession>
<proteinExistence type="predicted"/>
<keyword evidence="1" id="KW-0472">Membrane</keyword>
<protein>
    <submittedName>
        <fullName evidence="2">Uncharacterized protein</fullName>
    </submittedName>
</protein>
<evidence type="ECO:0000256" key="1">
    <source>
        <dbReference type="SAM" id="Phobius"/>
    </source>
</evidence>
<name>A0A1X7VBP4_AMPQE</name>